<keyword evidence="1" id="KW-0595">Phospholipid degradation</keyword>
<proteinExistence type="predicted"/>
<dbReference type="RefSeq" id="WP_082169686.1">
    <property type="nucleotide sequence ID" value="NZ_CP012154.1"/>
</dbReference>
<dbReference type="PANTHER" id="PTHR36305:SF1">
    <property type="entry name" value="PHOSPHATIDYLGLYCEROPHOSPHATASE A"/>
    <property type="match status" value="1"/>
</dbReference>
<name>A0A0K0XY49_9GAMM</name>
<dbReference type="KEGG" id="wma:WM2015_2232"/>
<dbReference type="Proteomes" id="UP000066624">
    <property type="component" value="Chromosome"/>
</dbReference>
<comment type="pathway">
    <text evidence="1">Phospholipid metabolism; phosphatidylglycerol biosynthesis; phosphatidylglycerol from CDP-diacylglycerol: step 2/2.</text>
</comment>
<comment type="cofactor">
    <cofactor evidence="1">
        <name>Mg(2+)</name>
        <dbReference type="ChEBI" id="CHEBI:18420"/>
    </cofactor>
</comment>
<keyword evidence="1" id="KW-1003">Cell membrane</keyword>
<keyword evidence="3" id="KW-1185">Reference proteome</keyword>
<dbReference type="PANTHER" id="PTHR36305">
    <property type="entry name" value="PHOSPHATIDYLGLYCEROPHOSPHATASE A"/>
    <property type="match status" value="1"/>
</dbReference>
<dbReference type="EMBL" id="CP012154">
    <property type="protein sequence ID" value="AKS42595.1"/>
    <property type="molecule type" value="Genomic_DNA"/>
</dbReference>
<dbReference type="GO" id="GO:0006655">
    <property type="term" value="P:phosphatidylglycerol biosynthetic process"/>
    <property type="evidence" value="ECO:0007669"/>
    <property type="project" value="UniProtKB-UniPathway"/>
</dbReference>
<dbReference type="SUPFAM" id="SSF101307">
    <property type="entry name" value="YutG-like"/>
    <property type="match status" value="1"/>
</dbReference>
<reference evidence="2 3" key="1">
    <citation type="submission" date="2015-07" db="EMBL/GenBank/DDBJ databases">
        <authorList>
            <person name="Noorani M."/>
        </authorList>
    </citation>
    <scope>NUCLEOTIDE SEQUENCE [LARGE SCALE GENOMIC DNA]</scope>
    <source>
        <strain evidence="2 3">KCTC 42284</strain>
    </source>
</reference>
<dbReference type="InterPro" id="IPR026037">
    <property type="entry name" value="PgpA"/>
</dbReference>
<comment type="catalytic activity">
    <reaction evidence="1">
        <text>a 1,2-diacyl-sn-glycero-3-phospho-(1'-sn-glycero-3'-phosphate) + H2O = a 1,2-diacyl-sn-glycero-3-phospho-(1'-sn-glycerol) + phosphate</text>
        <dbReference type="Rhea" id="RHEA:33751"/>
        <dbReference type="ChEBI" id="CHEBI:15377"/>
        <dbReference type="ChEBI" id="CHEBI:43474"/>
        <dbReference type="ChEBI" id="CHEBI:60110"/>
        <dbReference type="ChEBI" id="CHEBI:64716"/>
        <dbReference type="EC" id="3.1.3.27"/>
    </reaction>
</comment>
<comment type="subcellular location">
    <subcellularLocation>
        <location evidence="1">Cell inner membrane</location>
        <topology evidence="1">Multi-pass membrane protein</topology>
    </subcellularLocation>
</comment>
<dbReference type="STRING" id="1579979.WM2015_2232"/>
<keyword evidence="1" id="KW-0443">Lipid metabolism</keyword>
<dbReference type="GO" id="GO:0046872">
    <property type="term" value="F:metal ion binding"/>
    <property type="evidence" value="ECO:0007669"/>
    <property type="project" value="UniProtKB-KW"/>
</dbReference>
<dbReference type="GO" id="GO:0009395">
    <property type="term" value="P:phospholipid catabolic process"/>
    <property type="evidence" value="ECO:0007669"/>
    <property type="project" value="UniProtKB-KW"/>
</dbReference>
<dbReference type="PATRIC" id="fig|1579979.3.peg.2281"/>
<dbReference type="PIRSF" id="PIRSF006162">
    <property type="entry name" value="PgpA"/>
    <property type="match status" value="1"/>
</dbReference>
<dbReference type="InterPro" id="IPR007686">
    <property type="entry name" value="YutG/PgpA"/>
</dbReference>
<dbReference type="UniPathway" id="UPA00084">
    <property type="reaction ID" value="UER00504"/>
</dbReference>
<dbReference type="EC" id="3.1.3.27" evidence="1"/>
<dbReference type="InterPro" id="IPR036681">
    <property type="entry name" value="PgpA-like_sf"/>
</dbReference>
<evidence type="ECO:0000256" key="1">
    <source>
        <dbReference type="PIRNR" id="PIRNR006162"/>
    </source>
</evidence>
<comment type="function">
    <text evidence="1">Lipid phosphatase which dephosphorylates phosphatidylglycerophosphate (PGP) to phosphatidylglycerol (PG).</text>
</comment>
<keyword evidence="1" id="KW-0442">Lipid degradation</keyword>
<dbReference type="CDD" id="cd06971">
    <property type="entry name" value="PgpA"/>
    <property type="match status" value="1"/>
</dbReference>
<dbReference type="OrthoDB" id="9804091at2"/>
<organism evidence="2 3">
    <name type="scientific">Wenzhouxiangella marina</name>
    <dbReference type="NCBI Taxonomy" id="1579979"/>
    <lineage>
        <taxon>Bacteria</taxon>
        <taxon>Pseudomonadati</taxon>
        <taxon>Pseudomonadota</taxon>
        <taxon>Gammaproteobacteria</taxon>
        <taxon>Chromatiales</taxon>
        <taxon>Wenzhouxiangellaceae</taxon>
        <taxon>Wenzhouxiangella</taxon>
    </lineage>
</organism>
<accession>A0A0K0XY49</accession>
<keyword evidence="1" id="KW-0472">Membrane</keyword>
<dbReference type="GO" id="GO:0008962">
    <property type="term" value="F:phosphatidylglycerophosphatase activity"/>
    <property type="evidence" value="ECO:0007669"/>
    <property type="project" value="UniProtKB-EC"/>
</dbReference>
<evidence type="ECO:0000313" key="3">
    <source>
        <dbReference type="Proteomes" id="UP000066624"/>
    </source>
</evidence>
<keyword evidence="1" id="KW-1208">Phospholipid metabolism</keyword>
<dbReference type="AlphaFoldDB" id="A0A0K0XY49"/>
<dbReference type="Pfam" id="PF04608">
    <property type="entry name" value="PgpA"/>
    <property type="match status" value="1"/>
</dbReference>
<dbReference type="GO" id="GO:0005886">
    <property type="term" value="C:plasma membrane"/>
    <property type="evidence" value="ECO:0007669"/>
    <property type="project" value="UniProtKB-SubCell"/>
</dbReference>
<protein>
    <recommendedName>
        <fullName evidence="1">Phosphatidylglycerophosphatase A</fullName>
        <ecNumber evidence="1">3.1.3.27</ecNumber>
    </recommendedName>
    <alternativeName>
        <fullName evidence="1">Phosphatidylglycerolphosphate phosphatase A</fullName>
    </alternativeName>
</protein>
<keyword evidence="1" id="KW-0479">Metal-binding</keyword>
<keyword evidence="1" id="KW-0997">Cell inner membrane</keyword>
<evidence type="ECO:0000313" key="2">
    <source>
        <dbReference type="EMBL" id="AKS42595.1"/>
    </source>
</evidence>
<keyword evidence="1" id="KW-0378">Hydrolase</keyword>
<sequence>MKDGITSAAERSHQVALATPSGFLAFGLGSGLSPIAPGTAGTLAAMLPALFLVQLPVWVGLLIVALSFVLGIWICERAGQALGVHDFGGIVWDEFVGFWLVLVLVPADWRWWLAAFLAFRLFDILKPWPIRWLDRQVHGGLGVMVDDLLAGIYALLLLWLLARLV</sequence>
<keyword evidence="1" id="KW-0460">Magnesium</keyword>
<gene>
    <name evidence="2" type="ORF">WM2015_2232</name>
</gene>
<keyword evidence="1" id="KW-0812">Transmembrane</keyword>